<organism evidence="3 4">
    <name type="scientific">Halalkalibacterium halodurans (strain ATCC BAA-125 / DSM 18197 / FERM 7344 / JCM 9153 / C-125)</name>
    <name type="common">Bacillus halodurans</name>
    <dbReference type="NCBI Taxonomy" id="272558"/>
    <lineage>
        <taxon>Bacteria</taxon>
        <taxon>Bacillati</taxon>
        <taxon>Bacillota</taxon>
        <taxon>Bacilli</taxon>
        <taxon>Bacillales</taxon>
        <taxon>Bacillaceae</taxon>
        <taxon>Halalkalibacterium (ex Joshi et al. 2022)</taxon>
    </lineage>
</organism>
<reference evidence="3 4" key="1">
    <citation type="journal article" date="2000" name="Nucleic Acids Res.">
        <title>Complete genome sequence of the alkaliphilic bacterium Bacillus halodurans and genomic sequence comparison with Bacillus subtilis.</title>
        <authorList>
            <person name="Takami H."/>
            <person name="Nakasone K."/>
            <person name="Takaki Y."/>
            <person name="Maeno G."/>
            <person name="Sasaki R."/>
            <person name="Masui N."/>
            <person name="Fuji F."/>
            <person name="Hirama C."/>
            <person name="Nakamura Y."/>
            <person name="Ogasawara N."/>
            <person name="Kuhara S."/>
            <person name="Horikoshi K."/>
        </authorList>
    </citation>
    <scope>NUCLEOTIDE SEQUENCE [LARGE SCALE GENOMIC DNA]</scope>
    <source>
        <strain evidence="4">ATCC BAA-125 / DSM 18197 / FERM 7344 / JCM 9153 / C-125</strain>
    </source>
</reference>
<dbReference type="PIRSF" id="PIRSF030175">
    <property type="entry name" value="UCP030175"/>
    <property type="match status" value="1"/>
</dbReference>
<keyword evidence="2" id="KW-0472">Membrane</keyword>
<dbReference type="Gene3D" id="3.40.50.1110">
    <property type="entry name" value="SGNH hydrolase"/>
    <property type="match status" value="1"/>
</dbReference>
<dbReference type="STRING" id="272558.gene:10729579"/>
<evidence type="ECO:0000256" key="1">
    <source>
        <dbReference type="SAM" id="MobiDB-lite"/>
    </source>
</evidence>
<feature type="compositionally biased region" description="Basic and acidic residues" evidence="1">
    <location>
        <begin position="47"/>
        <end position="59"/>
    </location>
</feature>
<dbReference type="InterPro" id="IPR016948">
    <property type="entry name" value="UCP030175"/>
</dbReference>
<evidence type="ECO:0000313" key="3">
    <source>
        <dbReference type="EMBL" id="BAB07385.1"/>
    </source>
</evidence>
<dbReference type="OrthoDB" id="2451965at2"/>
<keyword evidence="2" id="KW-1133">Transmembrane helix</keyword>
<protein>
    <submittedName>
        <fullName evidence="3">BH3666 protein</fullName>
    </submittedName>
</protein>
<keyword evidence="2" id="KW-0812">Transmembrane</keyword>
<sequence length="265" mass="29508">MKNYLFLIGMLVCIVILSIGYVHYNAKLKSIANDAHEQIDATPLTSHGDRHTVNRKDDGNSTQQPEADGLIGQLLQEKDSITITAFGSTSLTSSVDSDEEAWPNVMIDQMNDQFGTGAVTLSIVDVGRTISTDVIQGDYANQVIDSNPDILLIEPFMLNDNGQVLPEDTLYVLEQLLNQFESDLPDTHVILLPANPIYGASYYLSQIEMLKAFANDHNYSYADHWEAWPSTEDGGLEDFLESGRPNKDGHQVWADFMVDYLTTKE</sequence>
<dbReference type="Proteomes" id="UP000001258">
    <property type="component" value="Chromosome"/>
</dbReference>
<name>Q9K6R2_HALH5</name>
<dbReference type="AlphaFoldDB" id="Q9K6R2"/>
<dbReference type="SUPFAM" id="SSF52266">
    <property type="entry name" value="SGNH hydrolase"/>
    <property type="match status" value="1"/>
</dbReference>
<dbReference type="PIR" id="B84108">
    <property type="entry name" value="B84108"/>
</dbReference>
<keyword evidence="4" id="KW-1185">Reference proteome</keyword>
<dbReference type="HOGENOM" id="CLU_089212_0_0_9"/>
<dbReference type="CDD" id="cd00229">
    <property type="entry name" value="SGNH_hydrolase"/>
    <property type="match status" value="1"/>
</dbReference>
<proteinExistence type="predicted"/>
<gene>
    <name evidence="3" type="ordered locus">BH3666</name>
</gene>
<accession>Q9K6R2</accession>
<dbReference type="EMBL" id="BA000004">
    <property type="protein sequence ID" value="BAB07385.1"/>
    <property type="molecule type" value="Genomic_DNA"/>
</dbReference>
<evidence type="ECO:0000256" key="2">
    <source>
        <dbReference type="SAM" id="Phobius"/>
    </source>
</evidence>
<dbReference type="eggNOG" id="COG2755">
    <property type="taxonomic scope" value="Bacteria"/>
</dbReference>
<dbReference type="KEGG" id="bha:BH3666"/>
<feature type="region of interest" description="Disordered" evidence="1">
    <location>
        <begin position="42"/>
        <end position="66"/>
    </location>
</feature>
<dbReference type="InterPro" id="IPR036514">
    <property type="entry name" value="SGNH_hydro_sf"/>
</dbReference>
<dbReference type="RefSeq" id="WP_010899792.1">
    <property type="nucleotide sequence ID" value="NC_002570.2"/>
</dbReference>
<evidence type="ECO:0000313" key="4">
    <source>
        <dbReference type="Proteomes" id="UP000001258"/>
    </source>
</evidence>
<feature type="transmembrane region" description="Helical" evidence="2">
    <location>
        <begin position="6"/>
        <end position="24"/>
    </location>
</feature>